<evidence type="ECO:0000256" key="2">
    <source>
        <dbReference type="SAM" id="Phobius"/>
    </source>
</evidence>
<reference evidence="3" key="1">
    <citation type="submission" date="2023-03" db="EMBL/GenBank/DDBJ databases">
        <authorList>
            <person name="Shen W."/>
            <person name="Cai J."/>
        </authorList>
    </citation>
    <scope>NUCLEOTIDE SEQUENCE</scope>
    <source>
        <strain evidence="3">Y15</strain>
    </source>
</reference>
<sequence length="1097" mass="121415">MKKSIQSLSLKHWRKLLVILCAIGMIIAGVLIGLDTIKKKEVSAHPTNTIKLDEGGSKEYELPVDADQLQEQALRDLTPQFDDYVQGTDAVPILEKNSIDAFGSPTGFIGGTHRAVDCNIIGVEKTQAGNYFILFQISGNTTGGIIRTTVYSKDGKELDSNSIGTRHNNNLRINTGIFNAENNNFLVMGQDESFYKYTVTESGNTASIQRTQCSVTGRPGTTLKSINITIVNELNKNTNGVLLTGRTLPYGSDSSSGAYKKRRSIVRMSMEGWLSGSFTGSADYQYSLQSLLLEEDLNMTPGSYAYIEGPTYIVNGYTVGVVNYYDTNFKRSDILQIFSNEDIIDTEVSDNGGVYPKVVKKRVYHHLDLGTIRENYRNGKTIAYTVVENLCDDDFVYFTADDGISCELIRVSLNTYQDEVVKTYPTGVALNFYKNSDGTISYYGSTPKLSGEFQSNYYPVNPVSGSHYFISGTMNGISNSPEDLNIKSLRAFEVDGVIAANFALEGQNNKLFVAGRSYDYTKFPTSKYMIDEQAPNYTRTMNEDERSSASMAFIGTLDIKDDYSPVVKKAPDISIDLEDPVIRTPSDSGYRGWSTLDRWLITGSKSGVVSDANAIKVYDHFDSNDPSLAGTAAEREEWLQKRINRNPNDITAAIEWNKLGFDKSIAGAQLVTYFVTDTQGQPAVTSRWVNKKTGQTEEADDFALDAQNFHIPLNGIDSAIPDADKFKEFAKTMAWNKKDIAIDEDGTDSSKLSSKVTVDADQLKALREAKVAKPYPVDVTYKPKLGVEIVNRVWVFLTTKNTVPNSETNPAMTPQDTNGVVYYADDYELPFRMRGSHTANDVLARGNVRVYDYYDADHETSAELPTLADASKNANKLVVENLSVINNATEPGKVTPSIRYEWDGTIDANHKDGSIAGNETRGYLDVTLTGNILLHVRQVVLDASDEIVVPKKGYVEINNRLSNGGLPTLDTNYQAQLVVGSGKLTDHPSFTDIGLSVEHLPDNADEVLFSTVIPEFYEYVGYYSTTEQADSQGASHQGQTNYVSGDLALLKSTLNNEEEFWITLYLKPTEDDQGEAKAPQPYSWDYKKNDLGKIKTN</sequence>
<dbReference type="Proteomes" id="UP001254770">
    <property type="component" value="Unassembled WGS sequence"/>
</dbReference>
<proteinExistence type="predicted"/>
<keyword evidence="2" id="KW-0472">Membrane</keyword>
<keyword evidence="2" id="KW-0812">Transmembrane</keyword>
<organism evidence="3 4">
    <name type="scientific">Enterococcus raffinosus</name>
    <dbReference type="NCBI Taxonomy" id="71452"/>
    <lineage>
        <taxon>Bacteria</taxon>
        <taxon>Bacillati</taxon>
        <taxon>Bacillota</taxon>
        <taxon>Bacilli</taxon>
        <taxon>Lactobacillales</taxon>
        <taxon>Enterococcaceae</taxon>
        <taxon>Enterococcus</taxon>
    </lineage>
</organism>
<evidence type="ECO:0000313" key="3">
    <source>
        <dbReference type="EMBL" id="MDT2545981.1"/>
    </source>
</evidence>
<accession>A0AAW8TDT9</accession>
<dbReference type="EMBL" id="JARPXL010000021">
    <property type="protein sequence ID" value="MDT2545981.1"/>
    <property type="molecule type" value="Genomic_DNA"/>
</dbReference>
<dbReference type="RefSeq" id="WP_222227539.1">
    <property type="nucleotide sequence ID" value="NZ_CP081847.1"/>
</dbReference>
<feature type="compositionally biased region" description="Basic and acidic residues" evidence="1">
    <location>
        <begin position="1085"/>
        <end position="1097"/>
    </location>
</feature>
<protein>
    <submittedName>
        <fullName evidence="3">Uncharacterized protein</fullName>
    </submittedName>
</protein>
<keyword evidence="2" id="KW-1133">Transmembrane helix</keyword>
<dbReference type="AlphaFoldDB" id="A0AAW8TDT9"/>
<feature type="region of interest" description="Disordered" evidence="1">
    <location>
        <begin position="1072"/>
        <end position="1097"/>
    </location>
</feature>
<feature type="transmembrane region" description="Helical" evidence="2">
    <location>
        <begin position="16"/>
        <end position="34"/>
    </location>
</feature>
<evidence type="ECO:0000256" key="1">
    <source>
        <dbReference type="SAM" id="MobiDB-lite"/>
    </source>
</evidence>
<evidence type="ECO:0000313" key="4">
    <source>
        <dbReference type="Proteomes" id="UP001254770"/>
    </source>
</evidence>
<comment type="caution">
    <text evidence="3">The sequence shown here is derived from an EMBL/GenBank/DDBJ whole genome shotgun (WGS) entry which is preliminary data.</text>
</comment>
<gene>
    <name evidence="3" type="ORF">P7D69_16655</name>
</gene>
<name>A0AAW8TDT9_9ENTE</name>